<protein>
    <submittedName>
        <fullName evidence="2">Uncharacterized protein</fullName>
    </submittedName>
</protein>
<proteinExistence type="predicted"/>
<reference evidence="3" key="2">
    <citation type="submission" date="2016-01" db="EMBL/GenBank/DDBJ databases">
        <title>Complete genome sequence of Agromyces aureus AR33T and comparison with related organisms.</title>
        <authorList>
            <person name="Corretto E."/>
            <person name="Antonielli L."/>
            <person name="Sessitsch A."/>
            <person name="Brader G."/>
        </authorList>
    </citation>
    <scope>NUCLEOTIDE SEQUENCE [LARGE SCALE GENOMIC DNA]</scope>
    <source>
        <strain evidence="3">AR33</strain>
    </source>
</reference>
<feature type="region of interest" description="Disordered" evidence="1">
    <location>
        <begin position="154"/>
        <end position="174"/>
    </location>
</feature>
<gene>
    <name evidence="2" type="ORF">ATC03_08955</name>
</gene>
<evidence type="ECO:0000313" key="2">
    <source>
        <dbReference type="EMBL" id="ANJ26829.1"/>
    </source>
</evidence>
<dbReference type="EMBL" id="CP013979">
    <property type="protein sequence ID" value="ANJ26829.1"/>
    <property type="molecule type" value="Genomic_DNA"/>
</dbReference>
<dbReference type="STRING" id="453304.ATC03_08955"/>
<sequence length="293" mass="30582">MTHNPFAGVRITGTWEDHASYSAGGTDLPLGYDTAIPAPASGTLRTSGGSGEWACGWVGSAGRRSILTLDTPLPRRSPRRSSPSEAEGPMVAIVLQHQSAFAGQGWHPEGAIIGRSGASANGKDYGGDIHLHWHGLDAQGRRLRIESFLNGASTAGGGTATIPDEAPKPPTRREGDTMPTFIRTAQHGHYSVAPGVVVGIGNPNFIDSAVYVAAQVPGGPLPIVYDVAPDDLANFIYGLSGCPATHIPAPNYAWYAAIAYAKTTPEGDSFRDLGPGELDELASKVRAAIIKPL</sequence>
<reference evidence="2 3" key="1">
    <citation type="journal article" date="2016" name="Int. J. Syst. Evol. Microbiol.">
        <title>Agromyces aureus sp. nov., isolated from the rhizosphere of Salix caprea L. grown in a heavy-metal-contaminated soil.</title>
        <authorList>
            <person name="Corretto E."/>
            <person name="Antonielli L."/>
            <person name="Sessitsch A."/>
            <person name="Compant S."/>
            <person name="Gorfer M."/>
            <person name="Kuffner M."/>
            <person name="Brader G."/>
        </authorList>
    </citation>
    <scope>NUCLEOTIDE SEQUENCE [LARGE SCALE GENOMIC DNA]</scope>
    <source>
        <strain evidence="2 3">AR33</strain>
    </source>
</reference>
<evidence type="ECO:0000313" key="3">
    <source>
        <dbReference type="Proteomes" id="UP000078437"/>
    </source>
</evidence>
<feature type="compositionally biased region" description="Basic and acidic residues" evidence="1">
    <location>
        <begin position="165"/>
        <end position="174"/>
    </location>
</feature>
<keyword evidence="3" id="KW-1185">Reference proteome</keyword>
<evidence type="ECO:0000256" key="1">
    <source>
        <dbReference type="SAM" id="MobiDB-lite"/>
    </source>
</evidence>
<dbReference type="KEGG" id="agy:ATC03_08955"/>
<name>A0A191WF73_9MICO</name>
<dbReference type="AlphaFoldDB" id="A0A191WF73"/>
<accession>A0A191WF73</accession>
<dbReference type="RefSeq" id="WP_067875829.1">
    <property type="nucleotide sequence ID" value="NZ_CP013979.1"/>
</dbReference>
<dbReference type="OrthoDB" id="5125294at2"/>
<dbReference type="Proteomes" id="UP000078437">
    <property type="component" value="Chromosome"/>
</dbReference>
<organism evidence="2 3">
    <name type="scientific">Agromyces aureus</name>
    <dbReference type="NCBI Taxonomy" id="453304"/>
    <lineage>
        <taxon>Bacteria</taxon>
        <taxon>Bacillati</taxon>
        <taxon>Actinomycetota</taxon>
        <taxon>Actinomycetes</taxon>
        <taxon>Micrococcales</taxon>
        <taxon>Microbacteriaceae</taxon>
        <taxon>Agromyces</taxon>
    </lineage>
</organism>